<reference evidence="2 3" key="1">
    <citation type="submission" date="2020-10" db="EMBL/GenBank/DDBJ databases">
        <title>Myceligenerans pegani sp. nov., an endophytic actinomycete isolated from Peganum harmala L. in Xinjiang, China.</title>
        <authorList>
            <person name="Xin L."/>
        </authorList>
    </citation>
    <scope>NUCLEOTIDE SEQUENCE [LARGE SCALE GENOMIC DNA]</scope>
    <source>
        <strain evidence="2 3">TRM65318</strain>
    </source>
</reference>
<protein>
    <recommendedName>
        <fullName evidence="4">Sulfotransferase family protein</fullName>
    </recommendedName>
</protein>
<dbReference type="Proteomes" id="UP000625527">
    <property type="component" value="Unassembled WGS sequence"/>
</dbReference>
<evidence type="ECO:0000256" key="1">
    <source>
        <dbReference type="SAM" id="MobiDB-lite"/>
    </source>
</evidence>
<evidence type="ECO:0000313" key="2">
    <source>
        <dbReference type="EMBL" id="MBE1876378.1"/>
    </source>
</evidence>
<accession>A0ABR9MYB1</accession>
<dbReference type="EMBL" id="JADAQT010000084">
    <property type="protein sequence ID" value="MBE1876378.1"/>
    <property type="molecule type" value="Genomic_DNA"/>
</dbReference>
<name>A0ABR9MYB1_9MICO</name>
<organism evidence="2 3">
    <name type="scientific">Myceligenerans pegani</name>
    <dbReference type="NCBI Taxonomy" id="2776917"/>
    <lineage>
        <taxon>Bacteria</taxon>
        <taxon>Bacillati</taxon>
        <taxon>Actinomycetota</taxon>
        <taxon>Actinomycetes</taxon>
        <taxon>Micrococcales</taxon>
        <taxon>Promicromonosporaceae</taxon>
        <taxon>Myceligenerans</taxon>
    </lineage>
</organism>
<feature type="region of interest" description="Disordered" evidence="1">
    <location>
        <begin position="338"/>
        <end position="363"/>
    </location>
</feature>
<evidence type="ECO:0008006" key="4">
    <source>
        <dbReference type="Google" id="ProtNLM"/>
    </source>
</evidence>
<comment type="caution">
    <text evidence="2">The sequence shown here is derived from an EMBL/GenBank/DDBJ whole genome shotgun (WGS) entry which is preliminary data.</text>
</comment>
<dbReference type="RefSeq" id="WP_192862946.1">
    <property type="nucleotide sequence ID" value="NZ_JADAQT010000084.1"/>
</dbReference>
<evidence type="ECO:0000313" key="3">
    <source>
        <dbReference type="Proteomes" id="UP000625527"/>
    </source>
</evidence>
<keyword evidence="3" id="KW-1185">Reference proteome</keyword>
<sequence>MPKSGSTAIQRAAQAARDDLLEHGVLYPGKGVNHIKAASWLTRTPLRHLPDPGPFPRWWNTVKEEIDAAGDKRVLLSHEAICWTGISGARRTVEGVGRPTHGLLVLRNLGQLAPSVWQQNIKSGRTHTYHQFLRKVFDSAEPAAMLSPGLHQDDGYDLPGRWAEVLGQENLTVVVLEKSHPDRLLDTLEEMLGVPAGLLTNVPVKGAGANRGLSTVEAALIVQLNRRLFKEWKTSRSDHRRLVFNGAVSRLVQARVPGPDEAKIGTPRWALEAAAEIGEQLAESVRASGARVIGDLAELSRIGTSVEEEPSVLPETIPSDIALEALSGLFASATGWDASHTTQRRQEPQDAAPAPPATVDTDRLLQDVPAKDLAAGLAQRVKRRLDPR</sequence>
<gene>
    <name evidence="2" type="ORF">IHE71_11735</name>
</gene>
<proteinExistence type="predicted"/>